<evidence type="ECO:0000259" key="6">
    <source>
        <dbReference type="Pfam" id="PF02770"/>
    </source>
</evidence>
<accession>A0A6J6NMX2</accession>
<organism evidence="8">
    <name type="scientific">freshwater metagenome</name>
    <dbReference type="NCBI Taxonomy" id="449393"/>
    <lineage>
        <taxon>unclassified sequences</taxon>
        <taxon>metagenomes</taxon>
        <taxon>ecological metagenomes</taxon>
    </lineage>
</organism>
<evidence type="ECO:0000256" key="1">
    <source>
        <dbReference type="ARBA" id="ARBA00001974"/>
    </source>
</evidence>
<proteinExistence type="inferred from homology"/>
<dbReference type="InterPro" id="IPR013786">
    <property type="entry name" value="AcylCoA_DH/ox_N"/>
</dbReference>
<evidence type="ECO:0000256" key="2">
    <source>
        <dbReference type="ARBA" id="ARBA00009347"/>
    </source>
</evidence>
<keyword evidence="4" id="KW-0274">FAD</keyword>
<dbReference type="EMBL" id="CAFAAQ010000021">
    <property type="protein sequence ID" value="CAB4798312.1"/>
    <property type="molecule type" value="Genomic_DNA"/>
</dbReference>
<dbReference type="PANTHER" id="PTHR43884">
    <property type="entry name" value="ACYL-COA DEHYDROGENASE"/>
    <property type="match status" value="1"/>
</dbReference>
<evidence type="ECO:0000313" key="10">
    <source>
        <dbReference type="EMBL" id="CAB5065404.1"/>
    </source>
</evidence>
<dbReference type="SUPFAM" id="SSF47203">
    <property type="entry name" value="Acyl-CoA dehydrogenase C-terminal domain-like"/>
    <property type="match status" value="1"/>
</dbReference>
<dbReference type="Gene3D" id="1.10.540.10">
    <property type="entry name" value="Acyl-CoA dehydrogenase/oxidase, N-terminal domain"/>
    <property type="match status" value="1"/>
</dbReference>
<dbReference type="Gene3D" id="1.20.140.10">
    <property type="entry name" value="Butyryl-CoA Dehydrogenase, subunit A, domain 3"/>
    <property type="match status" value="1"/>
</dbReference>
<dbReference type="Pfam" id="PF00441">
    <property type="entry name" value="Acyl-CoA_dh_1"/>
    <property type="match status" value="1"/>
</dbReference>
<dbReference type="InterPro" id="IPR006091">
    <property type="entry name" value="Acyl-CoA_Oxase/DH_mid-dom"/>
</dbReference>
<name>A0A6J6NMX2_9ZZZZ</name>
<dbReference type="InterPro" id="IPR037069">
    <property type="entry name" value="AcylCoA_DH/ox_N_sf"/>
</dbReference>
<dbReference type="Pfam" id="PF02770">
    <property type="entry name" value="Acyl-CoA_dh_M"/>
    <property type="match status" value="1"/>
</dbReference>
<reference evidence="8" key="1">
    <citation type="submission" date="2020-05" db="EMBL/GenBank/DDBJ databases">
        <authorList>
            <person name="Chiriac C."/>
            <person name="Salcher M."/>
            <person name="Ghai R."/>
            <person name="Kavagutti S V."/>
        </authorList>
    </citation>
    <scope>NUCLEOTIDE SEQUENCE</scope>
</reference>
<dbReference type="GO" id="GO:0003995">
    <property type="term" value="F:acyl-CoA dehydrogenase activity"/>
    <property type="evidence" value="ECO:0007669"/>
    <property type="project" value="InterPro"/>
</dbReference>
<dbReference type="InterPro" id="IPR006089">
    <property type="entry name" value="Acyl-CoA_DH_CS"/>
</dbReference>
<feature type="domain" description="Acyl-CoA dehydrogenase/oxidase N-terminal" evidence="7">
    <location>
        <begin position="13"/>
        <end position="125"/>
    </location>
</feature>
<dbReference type="FunFam" id="1.20.140.10:FF:000004">
    <property type="entry name" value="Acyl-CoA dehydrogenase FadE25"/>
    <property type="match status" value="1"/>
</dbReference>
<dbReference type="AlphaFoldDB" id="A0A6J6NMX2"/>
<feature type="domain" description="Acyl-CoA oxidase/dehydrogenase middle" evidence="6">
    <location>
        <begin position="130"/>
        <end position="225"/>
    </location>
</feature>
<comment type="cofactor">
    <cofactor evidence="1">
        <name>FAD</name>
        <dbReference type="ChEBI" id="CHEBI:57692"/>
    </cofactor>
</comment>
<dbReference type="InterPro" id="IPR009075">
    <property type="entry name" value="AcylCo_DH/oxidase_C"/>
</dbReference>
<keyword evidence="3" id="KW-0285">Flavoprotein</keyword>
<sequence length="407" mass="43125">MAGAVGHDPYKETEDQLALRELARSVAIRVVEPSAAQGDQTGEPPLAAAQAMAQADLLRVTIGEEWGGFGYGDVEASIVLEEIARADVSTAIWCQLTFNGPPRGIEHLGPPAMKERWLPAVASGEALLSIGITEPDAGSAVQDMRTSLTDTGNGTYLLNGYKNYSTLGHAAQGILVWCRWPGGSGARGIGAVLIEMDRPGVTLTGVHHSMGVHAATEAEIAFEDVQIAADDVLIAGKPDDTSAFKLLLSHLNHERCGNASMCIGAAQGSLEYATRYLNERVIGGRALADLQGLQWKLAEMAIELDGARLLLRRAVHLAGAGGTPPAMETAMAKTAANRAAKHVCDEAIQLLGGYGYSREYPVERVYRDIRGLCIGAGTIEAQLNYIGSNVARGRTSNSPGWIPQNFT</sequence>
<dbReference type="SUPFAM" id="SSF56645">
    <property type="entry name" value="Acyl-CoA dehydrogenase NM domain-like"/>
    <property type="match status" value="1"/>
</dbReference>
<dbReference type="InterPro" id="IPR046373">
    <property type="entry name" value="Acyl-CoA_Oxase/DH_mid-dom_sf"/>
</dbReference>
<evidence type="ECO:0000259" key="7">
    <source>
        <dbReference type="Pfam" id="PF02771"/>
    </source>
</evidence>
<dbReference type="PANTHER" id="PTHR43884:SF12">
    <property type="entry name" value="ISOVALERYL-COA DEHYDROGENASE, MITOCHONDRIAL-RELATED"/>
    <property type="match status" value="1"/>
</dbReference>
<protein>
    <submittedName>
        <fullName evidence="8">Unannotated protein</fullName>
    </submittedName>
</protein>
<evidence type="ECO:0000256" key="3">
    <source>
        <dbReference type="ARBA" id="ARBA00022630"/>
    </source>
</evidence>
<feature type="domain" description="Acyl-CoA dehydrogenase/oxidase C-terminal" evidence="5">
    <location>
        <begin position="245"/>
        <end position="389"/>
    </location>
</feature>
<comment type="similarity">
    <text evidence="2">Belongs to the acyl-CoA dehydrogenase family.</text>
</comment>
<dbReference type="InterPro" id="IPR036250">
    <property type="entry name" value="AcylCo_DH-like_C"/>
</dbReference>
<dbReference type="GO" id="GO:0050660">
    <property type="term" value="F:flavin adenine dinucleotide binding"/>
    <property type="evidence" value="ECO:0007669"/>
    <property type="project" value="InterPro"/>
</dbReference>
<dbReference type="Gene3D" id="2.40.110.10">
    <property type="entry name" value="Butyryl-CoA Dehydrogenase, subunit A, domain 2"/>
    <property type="match status" value="1"/>
</dbReference>
<evidence type="ECO:0000259" key="5">
    <source>
        <dbReference type="Pfam" id="PF00441"/>
    </source>
</evidence>
<dbReference type="EMBL" id="CAEZXS010000007">
    <property type="protein sequence ID" value="CAB4686168.1"/>
    <property type="molecule type" value="Genomic_DNA"/>
</dbReference>
<evidence type="ECO:0000313" key="8">
    <source>
        <dbReference type="EMBL" id="CAB4686168.1"/>
    </source>
</evidence>
<dbReference type="PIRSF" id="PIRSF016578">
    <property type="entry name" value="HsaA"/>
    <property type="match status" value="1"/>
</dbReference>
<dbReference type="EMBL" id="CAFBQW010000065">
    <property type="protein sequence ID" value="CAB5065404.1"/>
    <property type="molecule type" value="Genomic_DNA"/>
</dbReference>
<dbReference type="InterPro" id="IPR009100">
    <property type="entry name" value="AcylCoA_DH/oxidase_NM_dom_sf"/>
</dbReference>
<evidence type="ECO:0000256" key="4">
    <source>
        <dbReference type="ARBA" id="ARBA00022827"/>
    </source>
</evidence>
<evidence type="ECO:0000313" key="9">
    <source>
        <dbReference type="EMBL" id="CAB4798312.1"/>
    </source>
</evidence>
<dbReference type="PROSITE" id="PS00073">
    <property type="entry name" value="ACYL_COA_DH_2"/>
    <property type="match status" value="1"/>
</dbReference>
<gene>
    <name evidence="8" type="ORF">UFOPK2582_00129</name>
    <name evidence="9" type="ORF">UFOPK3046_00395</name>
    <name evidence="10" type="ORF">UFOPK4354_00737</name>
</gene>
<dbReference type="Pfam" id="PF02771">
    <property type="entry name" value="Acyl-CoA_dh_N"/>
    <property type="match status" value="1"/>
</dbReference>